<accession>A0A2Z7DBC7</accession>
<dbReference type="EMBL" id="KQ988140">
    <property type="protein sequence ID" value="KZV56564.1"/>
    <property type="molecule type" value="Genomic_DNA"/>
</dbReference>
<sequence length="76" mass="8180">MAGISSNADLAGSVVAFTWISDVGFVSAYIQTSTLVKVPVAWSSDVVVLVSAKEFQLLREISFWLAIICWVLSDAV</sequence>
<dbReference type="AlphaFoldDB" id="A0A2Z7DBC7"/>
<proteinExistence type="predicted"/>
<dbReference type="Proteomes" id="UP000250235">
    <property type="component" value="Unassembled WGS sequence"/>
</dbReference>
<evidence type="ECO:0000313" key="1">
    <source>
        <dbReference type="EMBL" id="KZV56564.1"/>
    </source>
</evidence>
<reference evidence="1 2" key="1">
    <citation type="journal article" date="2015" name="Proc. Natl. Acad. Sci. U.S.A.">
        <title>The resurrection genome of Boea hygrometrica: A blueprint for survival of dehydration.</title>
        <authorList>
            <person name="Xiao L."/>
            <person name="Yang G."/>
            <person name="Zhang L."/>
            <person name="Yang X."/>
            <person name="Zhao S."/>
            <person name="Ji Z."/>
            <person name="Zhou Q."/>
            <person name="Hu M."/>
            <person name="Wang Y."/>
            <person name="Chen M."/>
            <person name="Xu Y."/>
            <person name="Jin H."/>
            <person name="Xiao X."/>
            <person name="Hu G."/>
            <person name="Bao F."/>
            <person name="Hu Y."/>
            <person name="Wan P."/>
            <person name="Li L."/>
            <person name="Deng X."/>
            <person name="Kuang T."/>
            <person name="Xiang C."/>
            <person name="Zhu J.K."/>
            <person name="Oliver M.J."/>
            <person name="He Y."/>
        </authorList>
    </citation>
    <scope>NUCLEOTIDE SEQUENCE [LARGE SCALE GENOMIC DNA]</scope>
    <source>
        <strain evidence="2">cv. XS01</strain>
    </source>
</reference>
<evidence type="ECO:0000313" key="2">
    <source>
        <dbReference type="Proteomes" id="UP000250235"/>
    </source>
</evidence>
<protein>
    <submittedName>
        <fullName evidence="1">Long chain acyl-CoA synthetase 8</fullName>
    </submittedName>
</protein>
<keyword evidence="2" id="KW-1185">Reference proteome</keyword>
<name>A0A2Z7DBC7_9LAMI</name>
<gene>
    <name evidence="1" type="ORF">F511_44256</name>
</gene>
<organism evidence="1 2">
    <name type="scientific">Dorcoceras hygrometricum</name>
    <dbReference type="NCBI Taxonomy" id="472368"/>
    <lineage>
        <taxon>Eukaryota</taxon>
        <taxon>Viridiplantae</taxon>
        <taxon>Streptophyta</taxon>
        <taxon>Embryophyta</taxon>
        <taxon>Tracheophyta</taxon>
        <taxon>Spermatophyta</taxon>
        <taxon>Magnoliopsida</taxon>
        <taxon>eudicotyledons</taxon>
        <taxon>Gunneridae</taxon>
        <taxon>Pentapetalae</taxon>
        <taxon>asterids</taxon>
        <taxon>lamiids</taxon>
        <taxon>Lamiales</taxon>
        <taxon>Gesneriaceae</taxon>
        <taxon>Didymocarpoideae</taxon>
        <taxon>Trichosporeae</taxon>
        <taxon>Loxocarpinae</taxon>
        <taxon>Dorcoceras</taxon>
    </lineage>
</organism>